<reference evidence="8" key="1">
    <citation type="submission" date="2018-05" db="EMBL/GenBank/DDBJ databases">
        <title>Draft genome of Mucuna pruriens seed.</title>
        <authorList>
            <person name="Nnadi N.E."/>
            <person name="Vos R."/>
            <person name="Hasami M.H."/>
            <person name="Devisetty U.K."/>
            <person name="Aguiy J.C."/>
        </authorList>
    </citation>
    <scope>NUCLEOTIDE SEQUENCE [LARGE SCALE GENOMIC DNA]</scope>
    <source>
        <strain evidence="8">JCA_2017</strain>
    </source>
</reference>
<keyword evidence="6" id="KW-0695">RNA-directed DNA polymerase</keyword>
<evidence type="ECO:0000256" key="4">
    <source>
        <dbReference type="ARBA" id="ARBA00022759"/>
    </source>
</evidence>
<keyword evidence="1" id="KW-0808">Transferase</keyword>
<dbReference type="PANTHER" id="PTHR48475">
    <property type="entry name" value="RIBONUCLEASE H"/>
    <property type="match status" value="1"/>
</dbReference>
<evidence type="ECO:0000313" key="8">
    <source>
        <dbReference type="EMBL" id="RDX58164.1"/>
    </source>
</evidence>
<dbReference type="InterPro" id="IPR043502">
    <property type="entry name" value="DNA/RNA_pol_sf"/>
</dbReference>
<dbReference type="Proteomes" id="UP000257109">
    <property type="component" value="Unassembled WGS sequence"/>
</dbReference>
<feature type="domain" description="Reverse transcriptase RNase H-like" evidence="7">
    <location>
        <begin position="32"/>
        <end position="104"/>
    </location>
</feature>
<evidence type="ECO:0000256" key="2">
    <source>
        <dbReference type="ARBA" id="ARBA00022695"/>
    </source>
</evidence>
<dbReference type="GO" id="GO:0004519">
    <property type="term" value="F:endonuclease activity"/>
    <property type="evidence" value="ECO:0007669"/>
    <property type="project" value="UniProtKB-KW"/>
</dbReference>
<accession>A0A371E055</accession>
<proteinExistence type="predicted"/>
<sequence length="194" mass="22292">MLETPPILSKPSLGKPIIPHFCLVIKKEKVVSKPILVYLSISNEAISVVIVQEWDKEQQPVYFVSNLEIRYQRIKKATLTYVITIRRLQPYFQSNQIIVWMELPIKQVLRKLNLAGRMVGQTIKRLEFNTSFERMSHVKAQALVAFIVELIQVGEVDDTRDHKQGPGKIKKGPGKIKKKTFNVSLCGQEKRPLD</sequence>
<evidence type="ECO:0000259" key="7">
    <source>
        <dbReference type="Pfam" id="PF17917"/>
    </source>
</evidence>
<gene>
    <name evidence="8" type="ORF">CR513_62541</name>
</gene>
<evidence type="ECO:0000256" key="3">
    <source>
        <dbReference type="ARBA" id="ARBA00022722"/>
    </source>
</evidence>
<dbReference type="GO" id="GO:0003964">
    <property type="term" value="F:RNA-directed DNA polymerase activity"/>
    <property type="evidence" value="ECO:0007669"/>
    <property type="project" value="UniProtKB-KW"/>
</dbReference>
<evidence type="ECO:0000313" key="9">
    <source>
        <dbReference type="Proteomes" id="UP000257109"/>
    </source>
</evidence>
<keyword evidence="3" id="KW-0540">Nuclease</keyword>
<evidence type="ECO:0000256" key="6">
    <source>
        <dbReference type="ARBA" id="ARBA00022918"/>
    </source>
</evidence>
<feature type="non-terminal residue" evidence="8">
    <location>
        <position position="1"/>
    </location>
</feature>
<dbReference type="SUPFAM" id="SSF56672">
    <property type="entry name" value="DNA/RNA polymerases"/>
    <property type="match status" value="1"/>
</dbReference>
<dbReference type="GO" id="GO:0016787">
    <property type="term" value="F:hydrolase activity"/>
    <property type="evidence" value="ECO:0007669"/>
    <property type="project" value="UniProtKB-KW"/>
</dbReference>
<dbReference type="Pfam" id="PF17917">
    <property type="entry name" value="RT_RNaseH"/>
    <property type="match status" value="1"/>
</dbReference>
<evidence type="ECO:0000256" key="5">
    <source>
        <dbReference type="ARBA" id="ARBA00022801"/>
    </source>
</evidence>
<keyword evidence="9" id="KW-1185">Reference proteome</keyword>
<evidence type="ECO:0000256" key="1">
    <source>
        <dbReference type="ARBA" id="ARBA00022679"/>
    </source>
</evidence>
<dbReference type="InterPro" id="IPR041373">
    <property type="entry name" value="RT_RNaseH"/>
</dbReference>
<keyword evidence="4" id="KW-0255">Endonuclease</keyword>
<comment type="caution">
    <text evidence="8">The sequence shown here is derived from an EMBL/GenBank/DDBJ whole genome shotgun (WGS) entry which is preliminary data.</text>
</comment>
<dbReference type="EMBL" id="QJKJ01017768">
    <property type="protein sequence ID" value="RDX58164.1"/>
    <property type="molecule type" value="Genomic_DNA"/>
</dbReference>
<organism evidence="8 9">
    <name type="scientific">Mucuna pruriens</name>
    <name type="common">Velvet bean</name>
    <name type="synonym">Dolichos pruriens</name>
    <dbReference type="NCBI Taxonomy" id="157652"/>
    <lineage>
        <taxon>Eukaryota</taxon>
        <taxon>Viridiplantae</taxon>
        <taxon>Streptophyta</taxon>
        <taxon>Embryophyta</taxon>
        <taxon>Tracheophyta</taxon>
        <taxon>Spermatophyta</taxon>
        <taxon>Magnoliopsida</taxon>
        <taxon>eudicotyledons</taxon>
        <taxon>Gunneridae</taxon>
        <taxon>Pentapetalae</taxon>
        <taxon>rosids</taxon>
        <taxon>fabids</taxon>
        <taxon>Fabales</taxon>
        <taxon>Fabaceae</taxon>
        <taxon>Papilionoideae</taxon>
        <taxon>50 kb inversion clade</taxon>
        <taxon>NPAAA clade</taxon>
        <taxon>indigoferoid/millettioid clade</taxon>
        <taxon>Phaseoleae</taxon>
        <taxon>Mucuna</taxon>
    </lineage>
</organism>
<keyword evidence="5" id="KW-0378">Hydrolase</keyword>
<dbReference type="PANTHER" id="PTHR48475:SF2">
    <property type="entry name" value="RIBONUCLEASE H"/>
    <property type="match status" value="1"/>
</dbReference>
<dbReference type="AlphaFoldDB" id="A0A371E055"/>
<name>A0A371E055_MUCPR</name>
<keyword evidence="2" id="KW-0548">Nucleotidyltransferase</keyword>
<protein>
    <recommendedName>
        <fullName evidence="7">Reverse transcriptase RNase H-like domain-containing protein</fullName>
    </recommendedName>
</protein>
<dbReference type="OrthoDB" id="1730907at2759"/>